<dbReference type="EMBL" id="VCQV01000080">
    <property type="protein sequence ID" value="TWP32321.1"/>
    <property type="molecule type" value="Genomic_DNA"/>
</dbReference>
<reference evidence="1 2" key="2">
    <citation type="submission" date="2019-08" db="EMBL/GenBank/DDBJ databases">
        <title>Jejuicoccus antrihumi gen. nov., sp. nov., a new member of the family Dermacoccaceae isolated from a cave.</title>
        <authorList>
            <person name="Schumann P."/>
            <person name="Kim I.S."/>
        </authorList>
    </citation>
    <scope>NUCLEOTIDE SEQUENCE [LARGE SCALE GENOMIC DNA]</scope>
    <source>
        <strain evidence="1 2">C5-26</strain>
    </source>
</reference>
<protein>
    <recommendedName>
        <fullName evidence="3">Transposase</fullName>
    </recommendedName>
</protein>
<keyword evidence="2" id="KW-1185">Reference proteome</keyword>
<evidence type="ECO:0000313" key="2">
    <source>
        <dbReference type="Proteomes" id="UP000320244"/>
    </source>
</evidence>
<evidence type="ECO:0008006" key="3">
    <source>
        <dbReference type="Google" id="ProtNLM"/>
    </source>
</evidence>
<accession>A0A563DQU1</accession>
<evidence type="ECO:0000313" key="1">
    <source>
        <dbReference type="EMBL" id="TWP32321.1"/>
    </source>
</evidence>
<dbReference type="Proteomes" id="UP000320244">
    <property type="component" value="Unassembled WGS sequence"/>
</dbReference>
<gene>
    <name evidence="1" type="ORF">FGL98_24380</name>
</gene>
<feature type="non-terminal residue" evidence="1">
    <location>
        <position position="1"/>
    </location>
</feature>
<organism evidence="1 2">
    <name type="scientific">Leekyejoonella antrihumi</name>
    <dbReference type="NCBI Taxonomy" id="1660198"/>
    <lineage>
        <taxon>Bacteria</taxon>
        <taxon>Bacillati</taxon>
        <taxon>Actinomycetota</taxon>
        <taxon>Actinomycetes</taxon>
        <taxon>Micrococcales</taxon>
        <taxon>Dermacoccaceae</taxon>
        <taxon>Leekyejoonella</taxon>
    </lineage>
</organism>
<comment type="caution">
    <text evidence="1">The sequence shown here is derived from an EMBL/GenBank/DDBJ whole genome shotgun (WGS) entry which is preliminary data.</text>
</comment>
<name>A0A563DQU1_9MICO</name>
<proteinExistence type="predicted"/>
<dbReference type="AlphaFoldDB" id="A0A563DQU1"/>
<sequence>PEVRTTTPFSIRELPGFRGWRDMKGALGLRPVYHYREDRIRAHIQLCWLALLLIRVVENATGDTWRNLHDELDRMHLITLATSDGRVAQRSATTAGQQAIFAALSLPEPPRFFDFTTHTD</sequence>
<reference evidence="1 2" key="1">
    <citation type="submission" date="2019-05" db="EMBL/GenBank/DDBJ databases">
        <authorList>
            <person name="Lee S.D."/>
        </authorList>
    </citation>
    <scope>NUCLEOTIDE SEQUENCE [LARGE SCALE GENOMIC DNA]</scope>
    <source>
        <strain evidence="1 2">C5-26</strain>
    </source>
</reference>